<dbReference type="PATRIC" id="fig|1068978.7.peg.6584"/>
<dbReference type="InterPro" id="IPR032466">
    <property type="entry name" value="Metal_Hydrolase"/>
</dbReference>
<organism evidence="1 2">
    <name type="scientific">Amycolatopsis methanolica 239</name>
    <dbReference type="NCBI Taxonomy" id="1068978"/>
    <lineage>
        <taxon>Bacteria</taxon>
        <taxon>Bacillati</taxon>
        <taxon>Actinomycetota</taxon>
        <taxon>Actinomycetes</taxon>
        <taxon>Pseudonocardiales</taxon>
        <taxon>Pseudonocardiaceae</taxon>
        <taxon>Amycolatopsis</taxon>
        <taxon>Amycolatopsis methanolica group</taxon>
    </lineage>
</organism>
<dbReference type="AlphaFoldDB" id="A0A076N054"/>
<name>A0A076N054_AMYME</name>
<reference evidence="1 2" key="1">
    <citation type="submission" date="2014-07" db="EMBL/GenBank/DDBJ databases">
        <title>Whole Genome Sequence of the Amycolatopsis methanolica 239.</title>
        <authorList>
            <person name="Tang B."/>
        </authorList>
    </citation>
    <scope>NUCLEOTIDE SEQUENCE [LARGE SCALE GENOMIC DNA]</scope>
    <source>
        <strain evidence="1 2">239</strain>
    </source>
</reference>
<dbReference type="eggNOG" id="COG2159">
    <property type="taxonomic scope" value="Bacteria"/>
</dbReference>
<evidence type="ECO:0000313" key="1">
    <source>
        <dbReference type="EMBL" id="AIJ26218.1"/>
    </source>
</evidence>
<proteinExistence type="predicted"/>
<dbReference type="RefSeq" id="WP_017985053.1">
    <property type="nucleotide sequence ID" value="NZ_AQUL01000001.1"/>
</dbReference>
<dbReference type="Proteomes" id="UP000062973">
    <property type="component" value="Chromosome"/>
</dbReference>
<dbReference type="SUPFAM" id="SSF51556">
    <property type="entry name" value="Metallo-dependent hydrolases"/>
    <property type="match status" value="1"/>
</dbReference>
<dbReference type="STRING" id="1068978.AMETH_6126"/>
<evidence type="ECO:0000313" key="2">
    <source>
        <dbReference type="Proteomes" id="UP000062973"/>
    </source>
</evidence>
<dbReference type="EMBL" id="CP009110">
    <property type="protein sequence ID" value="AIJ26218.1"/>
    <property type="molecule type" value="Genomic_DNA"/>
</dbReference>
<evidence type="ECO:0008006" key="3">
    <source>
        <dbReference type="Google" id="ProtNLM"/>
    </source>
</evidence>
<keyword evidence="2" id="KW-1185">Reference proteome</keyword>
<accession>A0A076N054</accession>
<gene>
    <name evidence="1" type="ORF">AMETH_6126</name>
</gene>
<protein>
    <recommendedName>
        <fullName evidence="3">Amidohydrolase-related domain-containing protein</fullName>
    </recommendedName>
</protein>
<dbReference type="HOGENOM" id="CLU_1008046_0_0_11"/>
<dbReference type="OrthoDB" id="3677342at2"/>
<dbReference type="KEGG" id="amq:AMETH_6126"/>
<sequence>MTRENTTEREGRLPGIPPAQVLDVDVLIGRYPDRPGPPGDPASVRAVLDEHGIGGGLVCSLRGALFDVDAGDAETLALGLPGMHAVSTVDLRDGLRAERTLDRLAEHGRRVIRLFCEEQHIEPDFPALWRVTRLAAEHDFLVLLGGDVRRMWRPFAGIGACVVFLDTHFYHLGDFLLLARDEPGFHTSTRLLNSPDGLELVAAEVGAERLLLGTRSPLYEPAVPLLRLSASGLDDAQRSLVAGANLRRLLEGRT</sequence>
<dbReference type="Gene3D" id="3.20.20.140">
    <property type="entry name" value="Metal-dependent hydrolases"/>
    <property type="match status" value="1"/>
</dbReference>